<accession>A0A2A2L190</accession>
<dbReference type="OrthoDB" id="407658at2759"/>
<dbReference type="InterPro" id="IPR004988">
    <property type="entry name" value="DUF273"/>
</dbReference>
<protein>
    <submittedName>
        <fullName evidence="1">Uncharacterized protein</fullName>
    </submittedName>
</protein>
<proteinExistence type="predicted"/>
<dbReference type="EMBL" id="LIAE01007349">
    <property type="protein sequence ID" value="PAV79920.1"/>
    <property type="molecule type" value="Genomic_DNA"/>
</dbReference>
<reference evidence="1 2" key="1">
    <citation type="journal article" date="2017" name="Curr. Biol.">
        <title>Genome architecture and evolution of a unichromosomal asexual nematode.</title>
        <authorList>
            <person name="Fradin H."/>
            <person name="Zegar C."/>
            <person name="Gutwein M."/>
            <person name="Lucas J."/>
            <person name="Kovtun M."/>
            <person name="Corcoran D."/>
            <person name="Baugh L.R."/>
            <person name="Kiontke K."/>
            <person name="Gunsalus K."/>
            <person name="Fitch D.H."/>
            <person name="Piano F."/>
        </authorList>
    </citation>
    <scope>NUCLEOTIDE SEQUENCE [LARGE SCALE GENOMIC DNA]</scope>
    <source>
        <strain evidence="1">PF1309</strain>
    </source>
</reference>
<comment type="caution">
    <text evidence="1">The sequence shown here is derived from an EMBL/GenBank/DDBJ whole genome shotgun (WGS) entry which is preliminary data.</text>
</comment>
<dbReference type="PANTHER" id="PTHR31562">
    <property type="entry name" value="PROTEIN CBG18972"/>
    <property type="match status" value="1"/>
</dbReference>
<evidence type="ECO:0000313" key="2">
    <source>
        <dbReference type="Proteomes" id="UP000218231"/>
    </source>
</evidence>
<sequence length="223" mass="26426">MAGSYIVKNNEWTINYLRNYANYETKLPKGDHGTDNGALHAYIVEVLFPDHPVEISNCWAVYNQSRTHADLFTFEACIQTLLGVNPDLGRIRIFKKGTGWCRDSWMTNSLWNSTIDFMIHGWKLRRNVNYTENELPMTIQERNRGRWYNPFAGPFDLTKCTPGNDTWNYDPNLQTTVERIREKLDRFYKAVERDKINRLARMISYFQERTEKQQKQKTSPKRQ</sequence>
<name>A0A2A2L190_9BILA</name>
<keyword evidence="2" id="KW-1185">Reference proteome</keyword>
<dbReference type="Proteomes" id="UP000218231">
    <property type="component" value="Unassembled WGS sequence"/>
</dbReference>
<dbReference type="PANTHER" id="PTHR31562:SF9">
    <property type="entry name" value="GLYCOSYLTRANSFERASE FAMILY 8 PROTEIN"/>
    <property type="match status" value="1"/>
</dbReference>
<gene>
    <name evidence="1" type="ORF">WR25_21529</name>
</gene>
<organism evidence="1 2">
    <name type="scientific">Diploscapter pachys</name>
    <dbReference type="NCBI Taxonomy" id="2018661"/>
    <lineage>
        <taxon>Eukaryota</taxon>
        <taxon>Metazoa</taxon>
        <taxon>Ecdysozoa</taxon>
        <taxon>Nematoda</taxon>
        <taxon>Chromadorea</taxon>
        <taxon>Rhabditida</taxon>
        <taxon>Rhabditina</taxon>
        <taxon>Rhabditomorpha</taxon>
        <taxon>Rhabditoidea</taxon>
        <taxon>Rhabditidae</taxon>
        <taxon>Diploscapter</taxon>
    </lineage>
</organism>
<dbReference type="AlphaFoldDB" id="A0A2A2L190"/>
<dbReference type="STRING" id="2018661.A0A2A2L190"/>
<dbReference type="Pfam" id="PF03314">
    <property type="entry name" value="DUF273"/>
    <property type="match status" value="1"/>
</dbReference>
<evidence type="ECO:0000313" key="1">
    <source>
        <dbReference type="EMBL" id="PAV79920.1"/>
    </source>
</evidence>